<dbReference type="Proteomes" id="UP000236845">
    <property type="component" value="Unassembled WGS sequence"/>
</dbReference>
<sequence length="93" mass="10419">MPSVIGIEKITNILKNGDLVEVDANKGIIKKYENKPNIITSTGLVANLGWRLEHHFPLPFCRKYVQLIKFQAVPSCRKASLSSGMARAKARRK</sequence>
<gene>
    <name evidence="1" type="ORF">COT26_00905</name>
</gene>
<dbReference type="EMBL" id="PEXW01000018">
    <property type="protein sequence ID" value="PIS40893.1"/>
    <property type="molecule type" value="Genomic_DNA"/>
</dbReference>
<protein>
    <submittedName>
        <fullName evidence="1">Uncharacterized protein</fullName>
    </submittedName>
</protein>
<dbReference type="Gene3D" id="3.50.30.10">
    <property type="entry name" value="Phosphohistidine domain"/>
    <property type="match status" value="1"/>
</dbReference>
<comment type="caution">
    <text evidence="1">The sequence shown here is derived from an EMBL/GenBank/DDBJ whole genome shotgun (WGS) entry which is preliminary data.</text>
</comment>
<accession>A0A2H0YT13</accession>
<dbReference type="AlphaFoldDB" id="A0A2H0YT13"/>
<evidence type="ECO:0000313" key="1">
    <source>
        <dbReference type="EMBL" id="PIS40893.1"/>
    </source>
</evidence>
<evidence type="ECO:0000313" key="2">
    <source>
        <dbReference type="Proteomes" id="UP000236845"/>
    </source>
</evidence>
<reference evidence="2" key="1">
    <citation type="submission" date="2017-09" db="EMBL/GenBank/DDBJ databases">
        <title>Depth-based differentiation of microbial function through sediment-hosted aquifers and enrichment of novel symbionts in the deep terrestrial subsurface.</title>
        <authorList>
            <person name="Probst A.J."/>
            <person name="Ladd B."/>
            <person name="Jarett J.K."/>
            <person name="Geller-Mcgrath D.E."/>
            <person name="Sieber C.M.K."/>
            <person name="Emerson J.B."/>
            <person name="Anantharaman K."/>
            <person name="Thomas B.C."/>
            <person name="Malmstrom R."/>
            <person name="Stieglmeier M."/>
            <person name="Klingl A."/>
            <person name="Woyke T."/>
            <person name="Ryan C.M."/>
            <person name="Banfield J.F."/>
        </authorList>
    </citation>
    <scope>NUCLEOTIDE SEQUENCE [LARGE SCALE GENOMIC DNA]</scope>
</reference>
<name>A0A2H0YT13_9BACT</name>
<organism evidence="1 2">
    <name type="scientific">Candidatus Kerfeldbacteria bacterium CG08_land_8_20_14_0_20_43_14</name>
    <dbReference type="NCBI Taxonomy" id="2014246"/>
    <lineage>
        <taxon>Bacteria</taxon>
        <taxon>Candidatus Kerfeldiibacteriota</taxon>
    </lineage>
</organism>
<proteinExistence type="predicted"/>